<dbReference type="RefSeq" id="WP_062041721.1">
    <property type="nucleotide sequence ID" value="NZ_DF968182.1"/>
</dbReference>
<dbReference type="InterPro" id="IPR007372">
    <property type="entry name" value="Lipid/polyisoprenoid-bd_YceI"/>
</dbReference>
<dbReference type="InterPro" id="IPR036761">
    <property type="entry name" value="TTHA0802/YceI-like_sf"/>
</dbReference>
<dbReference type="AlphaFoldDB" id="A0A0S7C037"/>
<organism evidence="2">
    <name type="scientific">Lentimicrobium saccharophilum</name>
    <dbReference type="NCBI Taxonomy" id="1678841"/>
    <lineage>
        <taxon>Bacteria</taxon>
        <taxon>Pseudomonadati</taxon>
        <taxon>Bacteroidota</taxon>
        <taxon>Bacteroidia</taxon>
        <taxon>Bacteroidales</taxon>
        <taxon>Lentimicrobiaceae</taxon>
        <taxon>Lentimicrobium</taxon>
    </lineage>
</organism>
<dbReference type="PATRIC" id="fig|1678841.3.peg.2273"/>
<evidence type="ECO:0000313" key="2">
    <source>
        <dbReference type="EMBL" id="GAP43874.1"/>
    </source>
</evidence>
<dbReference type="Proteomes" id="UP000053091">
    <property type="component" value="Unassembled WGS sequence"/>
</dbReference>
<dbReference type="EMBL" id="DF968182">
    <property type="protein sequence ID" value="GAP43874.1"/>
    <property type="molecule type" value="Genomic_DNA"/>
</dbReference>
<sequence length="177" mass="19235">MTTTKWALDPSHSEISFKVKHLMISNVKGVFAGFTIDVTTTGDDFSTSDISLSIDPATISTGNADRDAHLKSADFFDVDNFKAIAFKSEKMEKAGDDAFKLTGDLTIKGISRKVILDVEFGGLMKDPWGNQKVGFSLNGKINRKDWGLNWNAALEAGGVLVGEEVKISAEVQFVKQA</sequence>
<accession>A0A0S7C037</accession>
<dbReference type="STRING" id="1678841.TBC1_112032"/>
<keyword evidence="3" id="KW-1185">Reference proteome</keyword>
<dbReference type="PANTHER" id="PTHR34406">
    <property type="entry name" value="PROTEIN YCEI"/>
    <property type="match status" value="1"/>
</dbReference>
<dbReference type="Gene3D" id="2.40.128.110">
    <property type="entry name" value="Lipid/polyisoprenoid-binding, YceI-like"/>
    <property type="match status" value="1"/>
</dbReference>
<dbReference type="PANTHER" id="PTHR34406:SF1">
    <property type="entry name" value="PROTEIN YCEI"/>
    <property type="match status" value="1"/>
</dbReference>
<dbReference type="Pfam" id="PF04264">
    <property type="entry name" value="YceI"/>
    <property type="match status" value="1"/>
</dbReference>
<evidence type="ECO:0000259" key="1">
    <source>
        <dbReference type="SMART" id="SM00867"/>
    </source>
</evidence>
<proteinExistence type="predicted"/>
<evidence type="ECO:0000313" key="3">
    <source>
        <dbReference type="Proteomes" id="UP000053091"/>
    </source>
</evidence>
<gene>
    <name evidence="2" type="ORF">TBC1_112032</name>
</gene>
<feature type="domain" description="Lipid/polyisoprenoid-binding YceI-like" evidence="1">
    <location>
        <begin position="5"/>
        <end position="174"/>
    </location>
</feature>
<name>A0A0S7C037_9BACT</name>
<dbReference type="SUPFAM" id="SSF101874">
    <property type="entry name" value="YceI-like"/>
    <property type="match status" value="1"/>
</dbReference>
<reference evidence="2" key="1">
    <citation type="journal article" date="2015" name="Genome Announc.">
        <title>Draft Genome Sequence of Bacteroidales Strain TBC1, a Novel Isolate from a Methanogenic Wastewater Treatment System.</title>
        <authorList>
            <person name="Tourlousse D.M."/>
            <person name="Matsuura N."/>
            <person name="Sun L."/>
            <person name="Toyonaga M."/>
            <person name="Kuroda K."/>
            <person name="Ohashi A."/>
            <person name="Cruz R."/>
            <person name="Yamaguchi T."/>
            <person name="Sekiguchi Y."/>
        </authorList>
    </citation>
    <scope>NUCLEOTIDE SEQUENCE [LARGE SCALE GENOMIC DNA]</scope>
    <source>
        <strain evidence="2">TBC1</strain>
    </source>
</reference>
<protein>
    <submittedName>
        <fullName evidence="2">Polyisoprenoid-binding periplasmic protein YceI</fullName>
    </submittedName>
</protein>
<dbReference type="OrthoDB" id="9811006at2"/>
<dbReference type="SMART" id="SM00867">
    <property type="entry name" value="YceI"/>
    <property type="match status" value="1"/>
</dbReference>